<gene>
    <name evidence="1" type="ORF">KSP40_PGU012361</name>
</gene>
<accession>A0ABR2N1A2</accession>
<comment type="caution">
    <text evidence="1">The sequence shown here is derived from an EMBL/GenBank/DDBJ whole genome shotgun (WGS) entry which is preliminary data.</text>
</comment>
<reference evidence="1 2" key="1">
    <citation type="journal article" date="2022" name="Nat. Plants">
        <title>Genomes of leafy and leafless Platanthera orchids illuminate the evolution of mycoheterotrophy.</title>
        <authorList>
            <person name="Li M.H."/>
            <person name="Liu K.W."/>
            <person name="Li Z."/>
            <person name="Lu H.C."/>
            <person name="Ye Q.L."/>
            <person name="Zhang D."/>
            <person name="Wang J.Y."/>
            <person name="Li Y.F."/>
            <person name="Zhong Z.M."/>
            <person name="Liu X."/>
            <person name="Yu X."/>
            <person name="Liu D.K."/>
            <person name="Tu X.D."/>
            <person name="Liu B."/>
            <person name="Hao Y."/>
            <person name="Liao X.Y."/>
            <person name="Jiang Y.T."/>
            <person name="Sun W.H."/>
            <person name="Chen J."/>
            <person name="Chen Y.Q."/>
            <person name="Ai Y."/>
            <person name="Zhai J.W."/>
            <person name="Wu S.S."/>
            <person name="Zhou Z."/>
            <person name="Hsiao Y.Y."/>
            <person name="Wu W.L."/>
            <person name="Chen Y.Y."/>
            <person name="Lin Y.F."/>
            <person name="Hsu J.L."/>
            <person name="Li C.Y."/>
            <person name="Wang Z.W."/>
            <person name="Zhao X."/>
            <person name="Zhong W.Y."/>
            <person name="Ma X.K."/>
            <person name="Ma L."/>
            <person name="Huang J."/>
            <person name="Chen G.Z."/>
            <person name="Huang M.Z."/>
            <person name="Huang L."/>
            <person name="Peng D.H."/>
            <person name="Luo Y.B."/>
            <person name="Zou S.Q."/>
            <person name="Chen S.P."/>
            <person name="Lan S."/>
            <person name="Tsai W.C."/>
            <person name="Van de Peer Y."/>
            <person name="Liu Z.J."/>
        </authorList>
    </citation>
    <scope>NUCLEOTIDE SEQUENCE [LARGE SCALE GENOMIC DNA]</scope>
    <source>
        <strain evidence="1">Lor288</strain>
    </source>
</reference>
<evidence type="ECO:0000313" key="1">
    <source>
        <dbReference type="EMBL" id="KAK8970126.1"/>
    </source>
</evidence>
<dbReference type="Proteomes" id="UP001412067">
    <property type="component" value="Unassembled WGS sequence"/>
</dbReference>
<name>A0ABR2N1A2_9ASPA</name>
<dbReference type="EMBL" id="JBBWWR010000002">
    <property type="protein sequence ID" value="KAK8970126.1"/>
    <property type="molecule type" value="Genomic_DNA"/>
</dbReference>
<sequence length="143" mass="16070">MMVAFASYLQREKIEFNLTVFRKLFSYKATPDGVAYFGGSLIKVREIANKHHTWMTKIAFIKGDLGNIPYSPQQKDEEVYRPSAVSGNDAELHKYFLHKDFEVAFLWRGLDALPPVLPGEGMLPSSSCRARLPAELGTSSLNS</sequence>
<evidence type="ECO:0000313" key="2">
    <source>
        <dbReference type="Proteomes" id="UP001412067"/>
    </source>
</evidence>
<organism evidence="1 2">
    <name type="scientific">Platanthera guangdongensis</name>
    <dbReference type="NCBI Taxonomy" id="2320717"/>
    <lineage>
        <taxon>Eukaryota</taxon>
        <taxon>Viridiplantae</taxon>
        <taxon>Streptophyta</taxon>
        <taxon>Embryophyta</taxon>
        <taxon>Tracheophyta</taxon>
        <taxon>Spermatophyta</taxon>
        <taxon>Magnoliopsida</taxon>
        <taxon>Liliopsida</taxon>
        <taxon>Asparagales</taxon>
        <taxon>Orchidaceae</taxon>
        <taxon>Orchidoideae</taxon>
        <taxon>Orchideae</taxon>
        <taxon>Orchidinae</taxon>
        <taxon>Platanthera</taxon>
    </lineage>
</organism>
<proteinExistence type="predicted"/>
<protein>
    <submittedName>
        <fullName evidence="1">Uncharacterized protein</fullName>
    </submittedName>
</protein>
<keyword evidence="2" id="KW-1185">Reference proteome</keyword>